<dbReference type="AlphaFoldDB" id="A0A2K3E1S4"/>
<dbReference type="Gramene" id="PNW86733">
    <property type="protein sequence ID" value="PNW86733"/>
    <property type="gene ID" value="CHLRE_02g095117v5"/>
</dbReference>
<dbReference type="Proteomes" id="UP000006906">
    <property type="component" value="Chromosome 2"/>
</dbReference>
<organism evidence="2 3">
    <name type="scientific">Chlamydomonas reinhardtii</name>
    <name type="common">Chlamydomonas smithii</name>
    <dbReference type="NCBI Taxonomy" id="3055"/>
    <lineage>
        <taxon>Eukaryota</taxon>
        <taxon>Viridiplantae</taxon>
        <taxon>Chlorophyta</taxon>
        <taxon>core chlorophytes</taxon>
        <taxon>Chlorophyceae</taxon>
        <taxon>CS clade</taxon>
        <taxon>Chlamydomonadales</taxon>
        <taxon>Chlamydomonadaceae</taxon>
        <taxon>Chlamydomonas</taxon>
    </lineage>
</organism>
<reference evidence="2 3" key="1">
    <citation type="journal article" date="2007" name="Science">
        <title>The Chlamydomonas genome reveals the evolution of key animal and plant functions.</title>
        <authorList>
            <person name="Merchant S.S."/>
            <person name="Prochnik S.E."/>
            <person name="Vallon O."/>
            <person name="Harris E.H."/>
            <person name="Karpowicz S.J."/>
            <person name="Witman G.B."/>
            <person name="Terry A."/>
            <person name="Salamov A."/>
            <person name="Fritz-Laylin L.K."/>
            <person name="Marechal-Drouard L."/>
            <person name="Marshall W.F."/>
            <person name="Qu L.H."/>
            <person name="Nelson D.R."/>
            <person name="Sanderfoot A.A."/>
            <person name="Spalding M.H."/>
            <person name="Kapitonov V.V."/>
            <person name="Ren Q."/>
            <person name="Ferris P."/>
            <person name="Lindquist E."/>
            <person name="Shapiro H."/>
            <person name="Lucas S.M."/>
            <person name="Grimwood J."/>
            <person name="Schmutz J."/>
            <person name="Cardol P."/>
            <person name="Cerutti H."/>
            <person name="Chanfreau G."/>
            <person name="Chen C.L."/>
            <person name="Cognat V."/>
            <person name="Croft M.T."/>
            <person name="Dent R."/>
            <person name="Dutcher S."/>
            <person name="Fernandez E."/>
            <person name="Fukuzawa H."/>
            <person name="Gonzalez-Ballester D."/>
            <person name="Gonzalez-Halphen D."/>
            <person name="Hallmann A."/>
            <person name="Hanikenne M."/>
            <person name="Hippler M."/>
            <person name="Inwood W."/>
            <person name="Jabbari K."/>
            <person name="Kalanon M."/>
            <person name="Kuras R."/>
            <person name="Lefebvre P.A."/>
            <person name="Lemaire S.D."/>
            <person name="Lobanov A.V."/>
            <person name="Lohr M."/>
            <person name="Manuell A."/>
            <person name="Meier I."/>
            <person name="Mets L."/>
            <person name="Mittag M."/>
            <person name="Mittelmeier T."/>
            <person name="Moroney J.V."/>
            <person name="Moseley J."/>
            <person name="Napoli C."/>
            <person name="Nedelcu A.M."/>
            <person name="Niyogi K."/>
            <person name="Novoselov S.V."/>
            <person name="Paulsen I.T."/>
            <person name="Pazour G."/>
            <person name="Purton S."/>
            <person name="Ral J.P."/>
            <person name="Riano-Pachon D.M."/>
            <person name="Riekhof W."/>
            <person name="Rymarquis L."/>
            <person name="Schroda M."/>
            <person name="Stern D."/>
            <person name="Umen J."/>
            <person name="Willows R."/>
            <person name="Wilson N."/>
            <person name="Zimmer S.L."/>
            <person name="Allmer J."/>
            <person name="Balk J."/>
            <person name="Bisova K."/>
            <person name="Chen C.J."/>
            <person name="Elias M."/>
            <person name="Gendler K."/>
            <person name="Hauser C."/>
            <person name="Lamb M.R."/>
            <person name="Ledford H."/>
            <person name="Long J.C."/>
            <person name="Minagawa J."/>
            <person name="Page M.D."/>
            <person name="Pan J."/>
            <person name="Pootakham W."/>
            <person name="Roje S."/>
            <person name="Rose A."/>
            <person name="Stahlberg E."/>
            <person name="Terauchi A.M."/>
            <person name="Yang P."/>
            <person name="Ball S."/>
            <person name="Bowler C."/>
            <person name="Dieckmann C.L."/>
            <person name="Gladyshev V.N."/>
            <person name="Green P."/>
            <person name="Jorgensen R."/>
            <person name="Mayfield S."/>
            <person name="Mueller-Roeber B."/>
            <person name="Rajamani S."/>
            <person name="Sayre R.T."/>
            <person name="Brokstein P."/>
            <person name="Dubchak I."/>
            <person name="Goodstein D."/>
            <person name="Hornick L."/>
            <person name="Huang Y.W."/>
            <person name="Jhaveri J."/>
            <person name="Luo Y."/>
            <person name="Martinez D."/>
            <person name="Ngau W.C."/>
            <person name="Otillar B."/>
            <person name="Poliakov A."/>
            <person name="Porter A."/>
            <person name="Szajkowski L."/>
            <person name="Werner G."/>
            <person name="Zhou K."/>
            <person name="Grigoriev I.V."/>
            <person name="Rokhsar D.S."/>
            <person name="Grossman A.R."/>
        </authorList>
    </citation>
    <scope>NUCLEOTIDE SEQUENCE [LARGE SCALE GENOMIC DNA]</scope>
    <source>
        <strain evidence="3">CC-503</strain>
    </source>
</reference>
<dbReference type="InterPro" id="IPR011009">
    <property type="entry name" value="Kinase-like_dom_sf"/>
</dbReference>
<dbReference type="Gene3D" id="1.10.510.10">
    <property type="entry name" value="Transferase(Phosphotransferase) domain 1"/>
    <property type="match status" value="1"/>
</dbReference>
<dbReference type="KEGG" id="cre:CHLRE_02g095117v5"/>
<gene>
    <name evidence="2" type="ORF">CHLRE_02g095117v5</name>
</gene>
<accession>A0A2K3E1S4</accession>
<dbReference type="RefSeq" id="XP_042927209.1">
    <property type="nucleotide sequence ID" value="XM_043059577.1"/>
</dbReference>
<protein>
    <recommendedName>
        <fullName evidence="1">Protein kinase domain-containing protein</fullName>
    </recommendedName>
</protein>
<name>A0A2K3E1S4_CHLRE</name>
<dbReference type="OrthoDB" id="541922at2759"/>
<dbReference type="InterPro" id="IPR000719">
    <property type="entry name" value="Prot_kinase_dom"/>
</dbReference>
<dbReference type="GO" id="GO:0004672">
    <property type="term" value="F:protein kinase activity"/>
    <property type="evidence" value="ECO:0007669"/>
    <property type="project" value="InterPro"/>
</dbReference>
<dbReference type="EMBL" id="CM008963">
    <property type="protein sequence ID" value="PNW86733.1"/>
    <property type="molecule type" value="Genomic_DNA"/>
</dbReference>
<evidence type="ECO:0000313" key="2">
    <source>
        <dbReference type="EMBL" id="PNW86733.1"/>
    </source>
</evidence>
<dbReference type="GeneID" id="5726767"/>
<dbReference type="SUPFAM" id="SSF56112">
    <property type="entry name" value="Protein kinase-like (PK-like)"/>
    <property type="match status" value="1"/>
</dbReference>
<dbReference type="ExpressionAtlas" id="A0A2K3E1S4">
    <property type="expression patterns" value="baseline and differential"/>
</dbReference>
<sequence>MNADEEQVVAMVTIREALLSVVGENVTFIQPIVEALSGLGFNEHAQAGLAFSLLEADQAAGLTVRQRLALKAAIQAVAARLGAGSATRAGELRVGVVWVFPSGLGLSELKYSLKMFVLSCMLPPSGHAESAAAGSLTAAAAECGHRACGIPAALAGTAVAPGGVLDDRSFEVALAMLAVVPGTPPPATAAELRRWLEQPLGRPLPLDPSAYNWLRYDVDSRRVLHLVEATPGAFALSATVFTALTPGPPGGSEIALAVKLGPLINALFARLQALTGLLPHRLDHDTDRSRGRLRPNFCFWVDDTLVFKGEVTAKSHDMRLAVEKLGSKMGHVWSPIAFGNLPYLPCYATAGPQLQFYAVLKSQPQQPVSISKQFDLSVVADRVEVVHHVVNVFRLLCWCLRPLLPPYPVTVGAVLERPPGTTITILADRVVKKIKYFASNNKGVEYNDLANVYGATRHAAGLIHAIDGPTLSESKGTYQVVLAPLGNRRRPTNEGELRRAIQDVLHGVAALHQAGYVHRDIRWENVLCIGQDSWILSDLESVAREPAQTAAGEGSFRAACWTDETLDERGMYTTASDVQLVGELIETCKILSLGAQCVELKAQLTACAAASRPSAAEALCHPWFSASAPL</sequence>
<proteinExistence type="predicted"/>
<feature type="domain" description="Protein kinase" evidence="1">
    <location>
        <begin position="409"/>
        <end position="624"/>
    </location>
</feature>
<keyword evidence="3" id="KW-1185">Reference proteome</keyword>
<dbReference type="SMART" id="SM00220">
    <property type="entry name" value="S_TKc"/>
    <property type="match status" value="1"/>
</dbReference>
<dbReference type="OMA" id="CHPWFSA"/>
<evidence type="ECO:0000259" key="1">
    <source>
        <dbReference type="SMART" id="SM00220"/>
    </source>
</evidence>
<evidence type="ECO:0000313" key="3">
    <source>
        <dbReference type="Proteomes" id="UP000006906"/>
    </source>
</evidence>
<dbReference type="PaxDb" id="3055-EDO97730"/>
<dbReference type="GO" id="GO:0005524">
    <property type="term" value="F:ATP binding"/>
    <property type="evidence" value="ECO:0007669"/>
    <property type="project" value="InterPro"/>
</dbReference>
<dbReference type="InParanoid" id="A0A2K3E1S4"/>